<evidence type="ECO:0000256" key="1">
    <source>
        <dbReference type="SAM" id="SignalP"/>
    </source>
</evidence>
<organism evidence="2 3">
    <name type="scientific">Shinella kummerowiae</name>
    <dbReference type="NCBI Taxonomy" id="417745"/>
    <lineage>
        <taxon>Bacteria</taxon>
        <taxon>Pseudomonadati</taxon>
        <taxon>Pseudomonadota</taxon>
        <taxon>Alphaproteobacteria</taxon>
        <taxon>Hyphomicrobiales</taxon>
        <taxon>Rhizobiaceae</taxon>
        <taxon>Shinella</taxon>
    </lineage>
</organism>
<comment type="caution">
    <text evidence="2">The sequence shown here is derived from an EMBL/GenBank/DDBJ whole genome shotgun (WGS) entry which is preliminary data.</text>
</comment>
<evidence type="ECO:0000313" key="3">
    <source>
        <dbReference type="Proteomes" id="UP000435802"/>
    </source>
</evidence>
<dbReference type="AlphaFoldDB" id="A0A6N8SKP6"/>
<accession>A0A6N8SKP6</accession>
<reference evidence="2 3" key="1">
    <citation type="submission" date="2019-12" db="EMBL/GenBank/DDBJ databases">
        <title>Shinella kummerowiae sp. nov., a symbiotic bacterium isolated from root nodules of the herbal legume Kummerowia stipulacea.</title>
        <authorList>
            <person name="Gao J."/>
        </authorList>
    </citation>
    <scope>NUCLEOTIDE SEQUENCE [LARGE SCALE GENOMIC DNA]</scope>
    <source>
        <strain evidence="2 3">CCBAU 25048</strain>
    </source>
</reference>
<name>A0A6N8SKP6_9HYPH</name>
<sequence length="100" mass="10662">MNSHTTLPLAQKARLRWAVTVALGVALTAVLGAGAQAGETGRKKQTKSVYLVKYRVGGEVRYGKNPAGNVVKITVGEYMSNNSYVCTPSGFGRKAFCRAI</sequence>
<feature type="signal peptide" evidence="1">
    <location>
        <begin position="1"/>
        <end position="37"/>
    </location>
</feature>
<gene>
    <name evidence="2" type="ORF">GR138_27760</name>
</gene>
<feature type="chain" id="PRO_5027079730" evidence="1">
    <location>
        <begin position="38"/>
        <end position="100"/>
    </location>
</feature>
<evidence type="ECO:0000313" key="2">
    <source>
        <dbReference type="EMBL" id="MXN49003.1"/>
    </source>
</evidence>
<protein>
    <submittedName>
        <fullName evidence="2">Uncharacterized protein</fullName>
    </submittedName>
</protein>
<keyword evidence="1" id="KW-0732">Signal</keyword>
<dbReference type="EMBL" id="WUMK01000014">
    <property type="protein sequence ID" value="MXN49003.1"/>
    <property type="molecule type" value="Genomic_DNA"/>
</dbReference>
<dbReference type="RefSeq" id="WP_246200772.1">
    <property type="nucleotide sequence ID" value="NZ_WUMK01000014.1"/>
</dbReference>
<proteinExistence type="predicted"/>
<dbReference type="Proteomes" id="UP000435802">
    <property type="component" value="Unassembled WGS sequence"/>
</dbReference>
<keyword evidence="3" id="KW-1185">Reference proteome</keyword>